<keyword evidence="2" id="KW-1185">Reference proteome</keyword>
<gene>
    <name evidence="1" type="ORF">IC229_01400</name>
</gene>
<dbReference type="Proteomes" id="UP000598820">
    <property type="component" value="Unassembled WGS sequence"/>
</dbReference>
<reference evidence="1" key="1">
    <citation type="submission" date="2020-09" db="EMBL/GenBank/DDBJ databases">
        <authorList>
            <person name="Kim M.K."/>
        </authorList>
    </citation>
    <scope>NUCLEOTIDE SEQUENCE</scope>
    <source>
        <strain evidence="1">BT702</strain>
    </source>
</reference>
<organism evidence="1 2">
    <name type="scientific">Spirosoma profusum</name>
    <dbReference type="NCBI Taxonomy" id="2771354"/>
    <lineage>
        <taxon>Bacteria</taxon>
        <taxon>Pseudomonadati</taxon>
        <taxon>Bacteroidota</taxon>
        <taxon>Cytophagia</taxon>
        <taxon>Cytophagales</taxon>
        <taxon>Cytophagaceae</taxon>
        <taxon>Spirosoma</taxon>
    </lineage>
</organism>
<dbReference type="AlphaFoldDB" id="A0A926XWT5"/>
<accession>A0A926XWT5</accession>
<evidence type="ECO:0000313" key="1">
    <source>
        <dbReference type="EMBL" id="MBD2699272.1"/>
    </source>
</evidence>
<comment type="caution">
    <text evidence="1">The sequence shown here is derived from an EMBL/GenBank/DDBJ whole genome shotgun (WGS) entry which is preliminary data.</text>
</comment>
<evidence type="ECO:0000313" key="2">
    <source>
        <dbReference type="Proteomes" id="UP000598820"/>
    </source>
</evidence>
<dbReference type="RefSeq" id="WP_190885128.1">
    <property type="nucleotide sequence ID" value="NZ_JACWZY010000001.1"/>
</dbReference>
<sequence length="207" mass="23446">MIETFGIGIVLRLGKFCASHADQTLGYIIEYKYISGRWTMPLRDLDVEAALPDRIKRAKQSSKSDGCKTFKAMWDRQNNDTHKEQSAFITDKGIFWLPDNENDINHAYSGPTTDYGGEPGKQWFVLNGVVYYILANIHTHPTGPQWEDSPSNADLNFAKNWKIPGYVISDGGIYKVNANGQNLGIIDYNYGNIFNCDLDQNIVEELR</sequence>
<name>A0A926XWT5_9BACT</name>
<protein>
    <submittedName>
        <fullName evidence="1">Uncharacterized protein</fullName>
    </submittedName>
</protein>
<proteinExistence type="predicted"/>
<dbReference type="EMBL" id="JACWZY010000001">
    <property type="protein sequence ID" value="MBD2699272.1"/>
    <property type="molecule type" value="Genomic_DNA"/>
</dbReference>